<name>A0ABX3A3H9_9GAMM</name>
<reference evidence="13 14" key="1">
    <citation type="submission" date="2016-08" db="EMBL/GenBank/DDBJ databases">
        <title>Draft genome sequence of Candidatus Piscirickettsia litoralis, from seawater.</title>
        <authorList>
            <person name="Wan X."/>
            <person name="Lee A.J."/>
            <person name="Hou S."/>
            <person name="Donachie S.P."/>
        </authorList>
    </citation>
    <scope>NUCLEOTIDE SEQUENCE [LARGE SCALE GENOMIC DNA]</scope>
    <source>
        <strain evidence="13 14">Y2</strain>
    </source>
</reference>
<dbReference type="HAMAP" id="MF_01218_B">
    <property type="entry name" value="Upp_B"/>
    <property type="match status" value="1"/>
</dbReference>
<evidence type="ECO:0000256" key="1">
    <source>
        <dbReference type="ARBA" id="ARBA00005180"/>
    </source>
</evidence>
<comment type="activity regulation">
    <text evidence="11">Allosterically activated by GTP.</text>
</comment>
<sequence length="210" mass="22946">MESFATLINHPALAHKVSLLRCIKTDSQLFRSLTAEIAHILAYEASRNFAIKTKTITTPLQKCESECLNHSAPMIIPILRAGLGMVPGVTSLFPKAVIGHIGLKRDEKTLEAHCYYFNLPPQDPDQQILVCDPMLATGHSAAAALTRIKEVGITNIHFLNILSAPEGINHLAKEHPDIKLYTAALDERLNEKGYICPGLGDAGDRLFGTV</sequence>
<dbReference type="Proteomes" id="UP000094329">
    <property type="component" value="Unassembled WGS sequence"/>
</dbReference>
<accession>A0ABX3A3H9</accession>
<feature type="domain" description="Phosphoribosyltransferase" evidence="12">
    <location>
        <begin position="8"/>
        <end position="209"/>
    </location>
</feature>
<evidence type="ECO:0000256" key="6">
    <source>
        <dbReference type="ARBA" id="ARBA00022679"/>
    </source>
</evidence>
<dbReference type="PANTHER" id="PTHR32315">
    <property type="entry name" value="ADENINE PHOSPHORIBOSYLTRANSFERASE"/>
    <property type="match status" value="1"/>
</dbReference>
<proteinExistence type="inferred from homology"/>
<keyword evidence="4 11" id="KW-0021">Allosteric enzyme</keyword>
<evidence type="ECO:0000259" key="12">
    <source>
        <dbReference type="Pfam" id="PF14681"/>
    </source>
</evidence>
<dbReference type="Pfam" id="PF14681">
    <property type="entry name" value="UPRTase"/>
    <property type="match status" value="1"/>
</dbReference>
<feature type="binding site" evidence="11">
    <location>
        <begin position="132"/>
        <end position="140"/>
    </location>
    <ligand>
        <name>5-phospho-alpha-D-ribose 1-diphosphate</name>
        <dbReference type="ChEBI" id="CHEBI:58017"/>
    </ligand>
</feature>
<comment type="caution">
    <text evidence="13">The sequence shown here is derived from an EMBL/GenBank/DDBJ whole genome shotgun (WGS) entry which is preliminary data.</text>
</comment>
<evidence type="ECO:0000256" key="3">
    <source>
        <dbReference type="ARBA" id="ARBA00011894"/>
    </source>
</evidence>
<evidence type="ECO:0000256" key="11">
    <source>
        <dbReference type="HAMAP-Rule" id="MF_01218"/>
    </source>
</evidence>
<dbReference type="NCBIfam" id="NF001097">
    <property type="entry name" value="PRK00129.1"/>
    <property type="match status" value="1"/>
</dbReference>
<feature type="binding site" evidence="11">
    <location>
        <position position="195"/>
    </location>
    <ligand>
        <name>uracil</name>
        <dbReference type="ChEBI" id="CHEBI:17568"/>
    </ligand>
</feature>
<dbReference type="PANTHER" id="PTHR32315:SF4">
    <property type="entry name" value="URACIL PHOSPHORIBOSYLTRANSFERASE, CHLOROPLASTIC"/>
    <property type="match status" value="1"/>
</dbReference>
<keyword evidence="6 11" id="KW-0808">Transferase</keyword>
<comment type="pathway">
    <text evidence="1 11">Pyrimidine metabolism; UMP biosynthesis via salvage pathway; UMP from uracil: step 1/1.</text>
</comment>
<evidence type="ECO:0000256" key="10">
    <source>
        <dbReference type="ARBA" id="ARBA00031082"/>
    </source>
</evidence>
<feature type="binding site" evidence="11">
    <location>
        <begin position="200"/>
        <end position="202"/>
    </location>
    <ligand>
        <name>uracil</name>
        <dbReference type="ChEBI" id="CHEBI:17568"/>
    </ligand>
</feature>
<comment type="cofactor">
    <cofactor evidence="11">
        <name>Mg(2+)</name>
        <dbReference type="ChEBI" id="CHEBI:18420"/>
    </cofactor>
    <text evidence="11">Binds 1 Mg(2+) ion per subunit. The magnesium is bound as Mg-PRPP.</text>
</comment>
<feature type="binding site" evidence="11">
    <location>
        <position position="80"/>
    </location>
    <ligand>
        <name>5-phospho-alpha-D-ribose 1-diphosphate</name>
        <dbReference type="ChEBI" id="CHEBI:58017"/>
    </ligand>
</feature>
<evidence type="ECO:0000313" key="14">
    <source>
        <dbReference type="Proteomes" id="UP000094329"/>
    </source>
</evidence>
<evidence type="ECO:0000256" key="2">
    <source>
        <dbReference type="ARBA" id="ARBA00009516"/>
    </source>
</evidence>
<feature type="binding site" evidence="11">
    <location>
        <position position="105"/>
    </location>
    <ligand>
        <name>5-phospho-alpha-D-ribose 1-diphosphate</name>
        <dbReference type="ChEBI" id="CHEBI:58017"/>
    </ligand>
</feature>
<dbReference type="NCBIfam" id="TIGR01091">
    <property type="entry name" value="upp"/>
    <property type="match status" value="1"/>
</dbReference>
<dbReference type="InterPro" id="IPR029057">
    <property type="entry name" value="PRTase-like"/>
</dbReference>
<feature type="binding site" evidence="11">
    <location>
        <position position="201"/>
    </location>
    <ligand>
        <name>5-phospho-alpha-D-ribose 1-diphosphate</name>
        <dbReference type="ChEBI" id="CHEBI:58017"/>
    </ligand>
</feature>
<comment type="function">
    <text evidence="11">Catalyzes the conversion of uracil and 5-phospho-alpha-D-ribose 1-diphosphate (PRPP) to UMP and diphosphate.</text>
</comment>
<dbReference type="SUPFAM" id="SSF53271">
    <property type="entry name" value="PRTase-like"/>
    <property type="match status" value="1"/>
</dbReference>
<dbReference type="InterPro" id="IPR005765">
    <property type="entry name" value="UPRT"/>
</dbReference>
<keyword evidence="5 11" id="KW-0328">Glycosyltransferase</keyword>
<evidence type="ECO:0000256" key="8">
    <source>
        <dbReference type="ARBA" id="ARBA00022842"/>
    </source>
</evidence>
<evidence type="ECO:0000256" key="5">
    <source>
        <dbReference type="ARBA" id="ARBA00022676"/>
    </source>
</evidence>
<evidence type="ECO:0000256" key="4">
    <source>
        <dbReference type="ARBA" id="ARBA00022533"/>
    </source>
</evidence>
<comment type="catalytic activity">
    <reaction evidence="11">
        <text>UMP + diphosphate = 5-phospho-alpha-D-ribose 1-diphosphate + uracil</text>
        <dbReference type="Rhea" id="RHEA:13017"/>
        <dbReference type="ChEBI" id="CHEBI:17568"/>
        <dbReference type="ChEBI" id="CHEBI:33019"/>
        <dbReference type="ChEBI" id="CHEBI:57865"/>
        <dbReference type="ChEBI" id="CHEBI:58017"/>
        <dbReference type="EC" id="2.4.2.9"/>
    </reaction>
</comment>
<dbReference type="EMBL" id="MDTU01000001">
    <property type="protein sequence ID" value="ODN43194.1"/>
    <property type="molecule type" value="Genomic_DNA"/>
</dbReference>
<dbReference type="Gene3D" id="3.40.50.2020">
    <property type="match status" value="1"/>
</dbReference>
<evidence type="ECO:0000256" key="9">
    <source>
        <dbReference type="ARBA" id="ARBA00023134"/>
    </source>
</evidence>
<dbReference type="GO" id="GO:0016757">
    <property type="term" value="F:glycosyltransferase activity"/>
    <property type="evidence" value="ECO:0007669"/>
    <property type="project" value="UniProtKB-KW"/>
</dbReference>
<organism evidence="13 14">
    <name type="scientific">Piscirickettsia litoralis</name>
    <dbReference type="NCBI Taxonomy" id="1891921"/>
    <lineage>
        <taxon>Bacteria</taxon>
        <taxon>Pseudomonadati</taxon>
        <taxon>Pseudomonadota</taxon>
        <taxon>Gammaproteobacteria</taxon>
        <taxon>Thiotrichales</taxon>
        <taxon>Piscirickettsiaceae</taxon>
        <taxon>Piscirickettsia</taxon>
    </lineage>
</organism>
<comment type="similarity">
    <text evidence="2 11">Belongs to the UPRTase family.</text>
</comment>
<keyword evidence="14" id="KW-1185">Reference proteome</keyword>
<keyword evidence="8 11" id="KW-0460">Magnesium</keyword>
<dbReference type="InterPro" id="IPR034332">
    <property type="entry name" value="Upp_B"/>
</dbReference>
<keyword evidence="9 11" id="KW-0342">GTP-binding</keyword>
<evidence type="ECO:0000313" key="13">
    <source>
        <dbReference type="EMBL" id="ODN43194.1"/>
    </source>
</evidence>
<dbReference type="InterPro" id="IPR000836">
    <property type="entry name" value="PRTase_dom"/>
</dbReference>
<dbReference type="RefSeq" id="WP_069312993.1">
    <property type="nucleotide sequence ID" value="NZ_MDTU01000001.1"/>
</dbReference>
<keyword evidence="7 11" id="KW-0547">Nucleotide-binding</keyword>
<evidence type="ECO:0000256" key="7">
    <source>
        <dbReference type="ARBA" id="ARBA00022741"/>
    </source>
</evidence>
<gene>
    <name evidence="11" type="primary">upp</name>
    <name evidence="13" type="ORF">BGC07_10035</name>
</gene>
<dbReference type="EC" id="2.4.2.9" evidence="3 11"/>
<dbReference type="CDD" id="cd06223">
    <property type="entry name" value="PRTases_typeI"/>
    <property type="match status" value="1"/>
</dbReference>
<dbReference type="InterPro" id="IPR050054">
    <property type="entry name" value="UPRTase/APRTase"/>
</dbReference>
<protein>
    <recommendedName>
        <fullName evidence="3 11">Uracil phosphoribosyltransferase</fullName>
        <ecNumber evidence="3 11">2.4.2.9</ecNumber>
    </recommendedName>
    <alternativeName>
        <fullName evidence="10 11">UMP pyrophosphorylase</fullName>
    </alternativeName>
    <alternativeName>
        <fullName evidence="11">UPRTase</fullName>
    </alternativeName>
</protein>